<dbReference type="Pfam" id="PF00400">
    <property type="entry name" value="WD40"/>
    <property type="match status" value="1"/>
</dbReference>
<reference evidence="2" key="1">
    <citation type="journal article" date="2015" name="ISME J.">
        <title>Draft Genome Sequence of Streptomyces incarnatus NRRL8089, which Produces the Nucleoside Antibiotic Sinefungin.</title>
        <authorList>
            <person name="Oshima K."/>
            <person name="Hattori M."/>
            <person name="Shimizu H."/>
            <person name="Fukuda K."/>
            <person name="Nemoto M."/>
            <person name="Inagaki K."/>
            <person name="Tamura T."/>
        </authorList>
    </citation>
    <scope>NUCLEOTIDE SEQUENCE</scope>
    <source>
        <strain evidence="2">FACHB-1277</strain>
    </source>
</reference>
<protein>
    <submittedName>
        <fullName evidence="2">Uncharacterized protein</fullName>
    </submittedName>
</protein>
<dbReference type="PROSITE" id="PS50082">
    <property type="entry name" value="WD_REPEATS_2"/>
    <property type="match status" value="1"/>
</dbReference>
<dbReference type="PROSITE" id="PS50294">
    <property type="entry name" value="WD_REPEATS_REGION"/>
    <property type="match status" value="1"/>
</dbReference>
<dbReference type="SUPFAM" id="SSF50978">
    <property type="entry name" value="WD40 repeat-like"/>
    <property type="match status" value="1"/>
</dbReference>
<keyword evidence="3" id="KW-1185">Reference proteome</keyword>
<accession>A0A926UTB4</accession>
<organism evidence="2 3">
    <name type="scientific">Pseudanabaena cinerea FACHB-1277</name>
    <dbReference type="NCBI Taxonomy" id="2949581"/>
    <lineage>
        <taxon>Bacteria</taxon>
        <taxon>Bacillati</taxon>
        <taxon>Cyanobacteriota</taxon>
        <taxon>Cyanophyceae</taxon>
        <taxon>Pseudanabaenales</taxon>
        <taxon>Pseudanabaenaceae</taxon>
        <taxon>Pseudanabaena</taxon>
        <taxon>Pseudanabaena cinerea</taxon>
    </lineage>
</organism>
<dbReference type="InterPro" id="IPR036322">
    <property type="entry name" value="WD40_repeat_dom_sf"/>
</dbReference>
<comment type="caution">
    <text evidence="2">The sequence shown here is derived from an EMBL/GenBank/DDBJ whole genome shotgun (WGS) entry which is preliminary data.</text>
</comment>
<evidence type="ECO:0000313" key="2">
    <source>
        <dbReference type="EMBL" id="MBD2149680.1"/>
    </source>
</evidence>
<name>A0A926UTB4_9CYAN</name>
<dbReference type="EMBL" id="JACJPY010000012">
    <property type="protein sequence ID" value="MBD2149680.1"/>
    <property type="molecule type" value="Genomic_DNA"/>
</dbReference>
<dbReference type="AlphaFoldDB" id="A0A926UTB4"/>
<dbReference type="SMART" id="SM00320">
    <property type="entry name" value="WD40"/>
    <property type="match status" value="1"/>
</dbReference>
<dbReference type="PANTHER" id="PTHR19879">
    <property type="entry name" value="TRANSCRIPTION INITIATION FACTOR TFIID"/>
    <property type="match status" value="1"/>
</dbReference>
<gene>
    <name evidence="2" type="ORF">H6F44_06015</name>
</gene>
<keyword evidence="1" id="KW-0853">WD repeat</keyword>
<reference evidence="2" key="2">
    <citation type="submission" date="2020-08" db="EMBL/GenBank/DDBJ databases">
        <authorList>
            <person name="Chen M."/>
            <person name="Teng W."/>
            <person name="Zhao L."/>
            <person name="Hu C."/>
            <person name="Zhou Y."/>
            <person name="Han B."/>
            <person name="Song L."/>
            <person name="Shu W."/>
        </authorList>
    </citation>
    <scope>NUCLEOTIDE SEQUENCE</scope>
    <source>
        <strain evidence="2">FACHB-1277</strain>
    </source>
</reference>
<dbReference type="InterPro" id="IPR015943">
    <property type="entry name" value="WD40/YVTN_repeat-like_dom_sf"/>
</dbReference>
<dbReference type="Proteomes" id="UP000631421">
    <property type="component" value="Unassembled WGS sequence"/>
</dbReference>
<evidence type="ECO:0000256" key="1">
    <source>
        <dbReference type="PROSITE-ProRule" id="PRU00221"/>
    </source>
</evidence>
<dbReference type="PANTHER" id="PTHR19879:SF9">
    <property type="entry name" value="TRANSCRIPTION INITIATION FACTOR TFIID SUBUNIT 5"/>
    <property type="match status" value="1"/>
</dbReference>
<feature type="repeat" description="WD" evidence="1">
    <location>
        <begin position="14"/>
        <end position="48"/>
    </location>
</feature>
<sequence>MIIFYRSTLLSEILSGHNKPVMSISFSPNRKLLASGSRDKTVRIWQLS</sequence>
<proteinExistence type="predicted"/>
<dbReference type="Gene3D" id="2.130.10.10">
    <property type="entry name" value="YVTN repeat-like/Quinoprotein amine dehydrogenase"/>
    <property type="match status" value="1"/>
</dbReference>
<dbReference type="InterPro" id="IPR001680">
    <property type="entry name" value="WD40_rpt"/>
</dbReference>
<evidence type="ECO:0000313" key="3">
    <source>
        <dbReference type="Proteomes" id="UP000631421"/>
    </source>
</evidence>